<dbReference type="GO" id="GO:0005739">
    <property type="term" value="C:mitochondrion"/>
    <property type="evidence" value="ECO:0007669"/>
    <property type="project" value="GOC"/>
</dbReference>
<dbReference type="SUPFAM" id="SSF75620">
    <property type="entry name" value="Release factor"/>
    <property type="match status" value="1"/>
</dbReference>
<evidence type="ECO:0000256" key="3">
    <source>
        <dbReference type="ARBA" id="ARBA00022917"/>
    </source>
</evidence>
<evidence type="ECO:0000313" key="5">
    <source>
        <dbReference type="EMBL" id="KZT52340.1"/>
    </source>
</evidence>
<protein>
    <submittedName>
        <fullName evidence="5">Release factor</fullName>
    </submittedName>
</protein>
<dbReference type="Proteomes" id="UP000076842">
    <property type="component" value="Unassembled WGS sequence"/>
</dbReference>
<keyword evidence="6" id="KW-1185">Reference proteome</keyword>
<dbReference type="Gene3D" id="3.30.160.20">
    <property type="match status" value="1"/>
</dbReference>
<organism evidence="5 6">
    <name type="scientific">Calocera cornea HHB12733</name>
    <dbReference type="NCBI Taxonomy" id="1353952"/>
    <lineage>
        <taxon>Eukaryota</taxon>
        <taxon>Fungi</taxon>
        <taxon>Dikarya</taxon>
        <taxon>Basidiomycota</taxon>
        <taxon>Agaricomycotina</taxon>
        <taxon>Dacrymycetes</taxon>
        <taxon>Dacrymycetales</taxon>
        <taxon>Dacrymycetaceae</taxon>
        <taxon>Calocera</taxon>
    </lineage>
</organism>
<dbReference type="STRING" id="1353952.A0A165D9H5"/>
<evidence type="ECO:0000259" key="4">
    <source>
        <dbReference type="PROSITE" id="PS00745"/>
    </source>
</evidence>
<dbReference type="SMART" id="SM00937">
    <property type="entry name" value="PCRF"/>
    <property type="match status" value="1"/>
</dbReference>
<dbReference type="InterPro" id="IPR050057">
    <property type="entry name" value="Prokaryotic/Mito_RF"/>
</dbReference>
<dbReference type="PROSITE" id="PS00745">
    <property type="entry name" value="RF_PROK_I"/>
    <property type="match status" value="1"/>
</dbReference>
<keyword evidence="3" id="KW-0648">Protein biosynthesis</keyword>
<dbReference type="Pfam" id="PF03462">
    <property type="entry name" value="PCRF"/>
    <property type="match status" value="1"/>
</dbReference>
<dbReference type="FunFam" id="3.30.160.20:FF:000004">
    <property type="entry name" value="Peptide chain release factor 1"/>
    <property type="match status" value="1"/>
</dbReference>
<feature type="domain" description="Prokaryotic-type class I peptide chain release factors" evidence="4">
    <location>
        <begin position="188"/>
        <end position="204"/>
    </location>
</feature>
<dbReference type="GO" id="GO:0032543">
    <property type="term" value="P:mitochondrial translation"/>
    <property type="evidence" value="ECO:0007669"/>
    <property type="project" value="UniProtKB-ARBA"/>
</dbReference>
<dbReference type="AlphaFoldDB" id="A0A165D9H5"/>
<dbReference type="OrthoDB" id="2019491at2759"/>
<dbReference type="PANTHER" id="PTHR43804:SF7">
    <property type="entry name" value="LD18447P"/>
    <property type="match status" value="1"/>
</dbReference>
<dbReference type="EMBL" id="KV424069">
    <property type="protein sequence ID" value="KZT52340.1"/>
    <property type="molecule type" value="Genomic_DNA"/>
</dbReference>
<dbReference type="PANTHER" id="PTHR43804">
    <property type="entry name" value="LD18447P"/>
    <property type="match status" value="1"/>
</dbReference>
<comment type="similarity">
    <text evidence="1">Belongs to the prokaryotic/mitochondrial release factor family.</text>
</comment>
<dbReference type="InterPro" id="IPR045853">
    <property type="entry name" value="Pep_chain_release_fac_I_sf"/>
</dbReference>
<dbReference type="FunCoup" id="A0A165D9H5">
    <property type="interactions" value="552"/>
</dbReference>
<dbReference type="InParanoid" id="A0A165D9H5"/>
<sequence>MRLGKVGKLQKKWSYDEVKALLSDPDPEIRSMAQEDEPALSSEVVTFVKETLPALLIPPSTTLHYTALVEIKAGVGGDESALFAEELLRLYSRFAAARGWYCAIVSQNNHDRGGIKDAILDVKGDGAYDAMHWENGVHRVQRIPATESQGRVHTSTASVMVFPVAPKTGPELEEDIVDEKDVRTDVMRASGAGGQHVNKTESAVRLVHNPTGITVFMQESRSQHSNRARAWEILRARLLARKLAEEADKKRAMRKGMIKGPDRSEKIRTYNFPQDRVTDHRVGMTLKNIEAFMEGDRLQNIHEALRRDHYAAELEDLLESATSA</sequence>
<keyword evidence="2" id="KW-0488">Methylation</keyword>
<accession>A0A165D9H5</accession>
<dbReference type="InterPro" id="IPR000352">
    <property type="entry name" value="Pep_chain_release_fac_I"/>
</dbReference>
<dbReference type="Gene3D" id="3.30.70.1660">
    <property type="match status" value="1"/>
</dbReference>
<dbReference type="Pfam" id="PF00472">
    <property type="entry name" value="RF-1"/>
    <property type="match status" value="1"/>
</dbReference>
<dbReference type="InterPro" id="IPR005139">
    <property type="entry name" value="PCRF"/>
</dbReference>
<reference evidence="5 6" key="1">
    <citation type="journal article" date="2016" name="Mol. Biol. Evol.">
        <title>Comparative Genomics of Early-Diverging Mushroom-Forming Fungi Provides Insights into the Origins of Lignocellulose Decay Capabilities.</title>
        <authorList>
            <person name="Nagy L.G."/>
            <person name="Riley R."/>
            <person name="Tritt A."/>
            <person name="Adam C."/>
            <person name="Daum C."/>
            <person name="Floudas D."/>
            <person name="Sun H."/>
            <person name="Yadav J.S."/>
            <person name="Pangilinan J."/>
            <person name="Larsson K.H."/>
            <person name="Matsuura K."/>
            <person name="Barry K."/>
            <person name="Labutti K."/>
            <person name="Kuo R."/>
            <person name="Ohm R.A."/>
            <person name="Bhattacharya S.S."/>
            <person name="Shirouzu T."/>
            <person name="Yoshinaga Y."/>
            <person name="Martin F.M."/>
            <person name="Grigoriev I.V."/>
            <person name="Hibbett D.S."/>
        </authorList>
    </citation>
    <scope>NUCLEOTIDE SEQUENCE [LARGE SCALE GENOMIC DNA]</scope>
    <source>
        <strain evidence="5 6">HHB12733</strain>
    </source>
</reference>
<name>A0A165D9H5_9BASI</name>
<dbReference type="GO" id="GO:0003747">
    <property type="term" value="F:translation release factor activity"/>
    <property type="evidence" value="ECO:0007669"/>
    <property type="project" value="InterPro"/>
</dbReference>
<evidence type="ECO:0000256" key="1">
    <source>
        <dbReference type="ARBA" id="ARBA00010835"/>
    </source>
</evidence>
<evidence type="ECO:0000313" key="6">
    <source>
        <dbReference type="Proteomes" id="UP000076842"/>
    </source>
</evidence>
<evidence type="ECO:0000256" key="2">
    <source>
        <dbReference type="ARBA" id="ARBA00022481"/>
    </source>
</evidence>
<proteinExistence type="inferred from homology"/>
<gene>
    <name evidence="5" type="ORF">CALCODRAFT_525425</name>
</gene>